<dbReference type="EMBL" id="FWXD01000007">
    <property type="protein sequence ID" value="SMC22718.1"/>
    <property type="molecule type" value="Genomic_DNA"/>
</dbReference>
<dbReference type="Proteomes" id="UP000192761">
    <property type="component" value="Unassembled WGS sequence"/>
</dbReference>
<evidence type="ECO:0000313" key="2">
    <source>
        <dbReference type="Proteomes" id="UP000192761"/>
    </source>
</evidence>
<accession>A0A1W1XGR7</accession>
<dbReference type="AlphaFoldDB" id="A0A1W1XGR7"/>
<dbReference type="PIRSF" id="PIRSF004525">
    <property type="entry name" value="Pilin_peptidase-dep_B_prd"/>
    <property type="match status" value="1"/>
</dbReference>
<dbReference type="STRING" id="1121001.SAMN02745857_01450"/>
<dbReference type="RefSeq" id="WP_139798705.1">
    <property type="nucleotide sequence ID" value="NZ_FWXD01000007.1"/>
</dbReference>
<reference evidence="1 2" key="1">
    <citation type="submission" date="2017-04" db="EMBL/GenBank/DDBJ databases">
        <authorList>
            <person name="Afonso C.L."/>
            <person name="Miller P.J."/>
            <person name="Scott M.A."/>
            <person name="Spackman E."/>
            <person name="Goraichik I."/>
            <person name="Dimitrov K.M."/>
            <person name="Suarez D.L."/>
            <person name="Swayne D.E."/>
        </authorList>
    </citation>
    <scope>NUCLEOTIDE SEQUENCE [LARGE SCALE GENOMIC DNA]</scope>
    <source>
        <strain evidence="1 2">DSM 23236</strain>
    </source>
</reference>
<name>A0A1W1XGR7_9NEIS</name>
<sequence length="237" mass="25736">MLKRKHMGGFTLMEFLVGALVSSAVLYSISLATVNNLRSAGVESDRHKLNATLRQVLDIMTRDIGRSGYWANAASLLNSSNSNPYSTITNTASCVLFSYNRDTPVPSLPPADDEQYGFAFTGNAVYARTAGTPWDCNNTTAWSALTDSNVVEITSLTITRMWPEDTAATTASATEDGLSYTVHRTVSGNSVLCVREYQISLSGRLKKKPTITQTYQATIKVRNDEVKRGVTSAPTCA</sequence>
<dbReference type="OrthoDB" id="8580694at2"/>
<dbReference type="InterPro" id="IPR016419">
    <property type="entry name" value="Prepilin_Pept-dep_B_prd"/>
</dbReference>
<protein>
    <submittedName>
        <fullName evidence="1">Type II secretory pathway, component PulJ</fullName>
    </submittedName>
</protein>
<organism evidence="1 2">
    <name type="scientific">Andreprevotia lacus DSM 23236</name>
    <dbReference type="NCBI Taxonomy" id="1121001"/>
    <lineage>
        <taxon>Bacteria</taxon>
        <taxon>Pseudomonadati</taxon>
        <taxon>Pseudomonadota</taxon>
        <taxon>Betaproteobacteria</taxon>
        <taxon>Neisseriales</taxon>
        <taxon>Chitinibacteraceae</taxon>
        <taxon>Andreprevotia</taxon>
    </lineage>
</organism>
<proteinExistence type="predicted"/>
<keyword evidence="2" id="KW-1185">Reference proteome</keyword>
<gene>
    <name evidence="1" type="ORF">SAMN02745857_01450</name>
</gene>
<evidence type="ECO:0000313" key="1">
    <source>
        <dbReference type="EMBL" id="SMC22718.1"/>
    </source>
</evidence>